<sequence length="481" mass="50317">MRQPIRWLMLLIVSCFFGMLVGSAAQAADAPQPASSAPSSILGVNLAGGFTAQPQDTRAVSAETVTLSAKAQRSALEAATSLIGSRKYVWWESTDGGTTYTKVGTNSSTYTFTAPTVTQSTALKFQVQYDYSGLGTYADYWSRISTVTVEPNRIPTTGISGSVADSVLYNQQVTLAMANLTPSDATDDVKWTSSDPSLATVDQYGVVTATAASTDTSGMAHDHGKVTITATSNGYSASTDIVVGSIQDIQVVEGTPATFTLEGLPAGVQVTNWYRVKDGQATALNVTANSYTVPKPTYADDDGTSYYATVSYTLNGETKTVTSNAARLTVTPGGSLNLTAVPNFNFGRVSVAELSRGVDLKTTAEAASGDAYDGNNTHTLSVSDQRTVGNDWQLTVSLAPLSTMGGPAIGNAQLELADSTGQIKQTVNANRAAVGIQTQAGQQSRQFDLTPTTLHLDANPLASVGTYHSTLTWTLALVPAS</sequence>
<comment type="caution">
    <text evidence="3">The sequence shown here is derived from an EMBL/GenBank/DDBJ whole genome shotgun (WGS) entry which is preliminary data.</text>
</comment>
<dbReference type="Pfam" id="PF02368">
    <property type="entry name" value="Big_2"/>
    <property type="match status" value="1"/>
</dbReference>
<dbReference type="InterPro" id="IPR003343">
    <property type="entry name" value="Big_2"/>
</dbReference>
<dbReference type="SUPFAM" id="SSF49373">
    <property type="entry name" value="Invasin/intimin cell-adhesion fragments"/>
    <property type="match status" value="1"/>
</dbReference>
<dbReference type="SMART" id="SM00635">
    <property type="entry name" value="BID_2"/>
    <property type="match status" value="1"/>
</dbReference>
<proteinExistence type="predicted"/>
<dbReference type="InterPro" id="IPR008964">
    <property type="entry name" value="Invasin/intimin_cell_adhesion"/>
</dbReference>
<keyword evidence="1" id="KW-0732">Signal</keyword>
<dbReference type="Pfam" id="PF13731">
    <property type="entry name" value="WxL"/>
    <property type="match status" value="1"/>
</dbReference>
<name>A0ABV5WTE3_9LACO</name>
<feature type="chain" id="PRO_5045769209" evidence="1">
    <location>
        <begin position="28"/>
        <end position="481"/>
    </location>
</feature>
<evidence type="ECO:0000259" key="2">
    <source>
        <dbReference type="SMART" id="SM00635"/>
    </source>
</evidence>
<feature type="signal peptide" evidence="1">
    <location>
        <begin position="1"/>
        <end position="27"/>
    </location>
</feature>
<evidence type="ECO:0000313" key="4">
    <source>
        <dbReference type="Proteomes" id="UP001589691"/>
    </source>
</evidence>
<dbReference type="EMBL" id="JBHLZY010000013">
    <property type="protein sequence ID" value="MFB9769412.1"/>
    <property type="molecule type" value="Genomic_DNA"/>
</dbReference>
<dbReference type="Gene3D" id="2.60.40.1080">
    <property type="match status" value="1"/>
</dbReference>
<dbReference type="Proteomes" id="UP001589691">
    <property type="component" value="Unassembled WGS sequence"/>
</dbReference>
<gene>
    <name evidence="3" type="ORF">ACFFLI_05880</name>
</gene>
<feature type="domain" description="BIG2" evidence="2">
    <location>
        <begin position="154"/>
        <end position="242"/>
    </location>
</feature>
<protein>
    <submittedName>
        <fullName evidence="3">WxL domain-containing protein</fullName>
    </submittedName>
</protein>
<accession>A0ABV5WTE3</accession>
<reference evidence="3 4" key="1">
    <citation type="submission" date="2024-09" db="EMBL/GenBank/DDBJ databases">
        <authorList>
            <person name="Sun Q."/>
            <person name="Mori K."/>
        </authorList>
    </citation>
    <scope>NUCLEOTIDE SEQUENCE [LARGE SCALE GENOMIC DNA]</scope>
    <source>
        <strain evidence="3 4">TBRC 4576</strain>
    </source>
</reference>
<evidence type="ECO:0000256" key="1">
    <source>
        <dbReference type="SAM" id="SignalP"/>
    </source>
</evidence>
<evidence type="ECO:0000313" key="3">
    <source>
        <dbReference type="EMBL" id="MFB9769412.1"/>
    </source>
</evidence>
<organism evidence="3 4">
    <name type="scientific">Lactiplantibacillus modestisalitolerans</name>
    <dbReference type="NCBI Taxonomy" id="1457219"/>
    <lineage>
        <taxon>Bacteria</taxon>
        <taxon>Bacillati</taxon>
        <taxon>Bacillota</taxon>
        <taxon>Bacilli</taxon>
        <taxon>Lactobacillales</taxon>
        <taxon>Lactobacillaceae</taxon>
        <taxon>Lactiplantibacillus</taxon>
    </lineage>
</organism>
<dbReference type="RefSeq" id="WP_137643346.1">
    <property type="nucleotide sequence ID" value="NZ_BJEA01000016.1"/>
</dbReference>
<keyword evidence="4" id="KW-1185">Reference proteome</keyword>
<dbReference type="InterPro" id="IPR027994">
    <property type="entry name" value="WxL_dom"/>
</dbReference>